<reference evidence="1 2" key="1">
    <citation type="journal article" date="2011" name="J. Gen. Appl. Microbiol.">
        <title>Draft genome sequencing of the enigmatic yeast Saitoella complicata.</title>
        <authorList>
            <person name="Nishida H."/>
            <person name="Hamamoto M."/>
            <person name="Sugiyama J."/>
        </authorList>
    </citation>
    <scope>NUCLEOTIDE SEQUENCE [LARGE SCALE GENOMIC DNA]</scope>
    <source>
        <strain evidence="1 2">NRRL Y-17804</strain>
    </source>
</reference>
<evidence type="ECO:0000313" key="2">
    <source>
        <dbReference type="Proteomes" id="UP000033140"/>
    </source>
</evidence>
<name>A0A0E9NG90_SAICN</name>
<sequence length="125" mass="14125">MGSPFQLSDGIVVCCVTSRAVLEFTHAMTGAAAQRAHPREMTQQLRWWFSRGNRFCSGLRWIFSYVGRAWRDARDGDPTRGVNCGSCDPWIESPRKFLSPQQTASTICWSSKLVEGVSSIIYKFK</sequence>
<dbReference type="Proteomes" id="UP000033140">
    <property type="component" value="Unassembled WGS sequence"/>
</dbReference>
<keyword evidence="2" id="KW-1185">Reference proteome</keyword>
<dbReference type="EMBL" id="BACD03000014">
    <property type="protein sequence ID" value="GAO48410.1"/>
    <property type="molecule type" value="Genomic_DNA"/>
</dbReference>
<dbReference type="AlphaFoldDB" id="A0A0E9NG90"/>
<comment type="caution">
    <text evidence="1">The sequence shown here is derived from an EMBL/GenBank/DDBJ whole genome shotgun (WGS) entry which is preliminary data.</text>
</comment>
<proteinExistence type="predicted"/>
<accession>A0A0E9NG90</accession>
<reference evidence="1 2" key="3">
    <citation type="journal article" date="2015" name="Genome Announc.">
        <title>Draft Genome Sequence of the Archiascomycetous Yeast Saitoella complicata.</title>
        <authorList>
            <person name="Yamauchi K."/>
            <person name="Kondo S."/>
            <person name="Hamamoto M."/>
            <person name="Takahashi Y."/>
            <person name="Ogura Y."/>
            <person name="Hayashi T."/>
            <person name="Nishida H."/>
        </authorList>
    </citation>
    <scope>NUCLEOTIDE SEQUENCE [LARGE SCALE GENOMIC DNA]</scope>
    <source>
        <strain evidence="1 2">NRRL Y-17804</strain>
    </source>
</reference>
<evidence type="ECO:0000313" key="1">
    <source>
        <dbReference type="EMBL" id="GAO48410.1"/>
    </source>
</evidence>
<reference evidence="1 2" key="2">
    <citation type="journal article" date="2014" name="J. Gen. Appl. Microbiol.">
        <title>The early diverging ascomycetous budding yeast Saitoella complicata has three histone deacetylases belonging to the Clr6, Hos2, and Rpd3 lineages.</title>
        <authorList>
            <person name="Nishida H."/>
            <person name="Matsumoto T."/>
            <person name="Kondo S."/>
            <person name="Hamamoto M."/>
            <person name="Yoshikawa H."/>
        </authorList>
    </citation>
    <scope>NUCLEOTIDE SEQUENCE [LARGE SCALE GENOMIC DNA]</scope>
    <source>
        <strain evidence="1 2">NRRL Y-17804</strain>
    </source>
</reference>
<organism evidence="1 2">
    <name type="scientific">Saitoella complicata (strain BCRC 22490 / CBS 7301 / JCM 7358 / NBRC 10748 / NRRL Y-17804)</name>
    <dbReference type="NCBI Taxonomy" id="698492"/>
    <lineage>
        <taxon>Eukaryota</taxon>
        <taxon>Fungi</taxon>
        <taxon>Dikarya</taxon>
        <taxon>Ascomycota</taxon>
        <taxon>Taphrinomycotina</taxon>
        <taxon>Taphrinomycotina incertae sedis</taxon>
        <taxon>Saitoella</taxon>
    </lineage>
</organism>
<protein>
    <submittedName>
        <fullName evidence="1">Uncharacterized protein</fullName>
    </submittedName>
</protein>
<gene>
    <name evidence="1" type="ORF">G7K_2583-t1</name>
</gene>